<reference evidence="2 3" key="1">
    <citation type="submission" date="2017-06" db="EMBL/GenBank/DDBJ databases">
        <authorList>
            <person name="Kim H.J."/>
            <person name="Triplett B.A."/>
        </authorList>
    </citation>
    <scope>NUCLEOTIDE SEQUENCE [LARGE SCALE GENOMIC DNA]</scope>
    <source>
        <strain evidence="2 3">CGMCC 4.1858</strain>
    </source>
</reference>
<keyword evidence="3" id="KW-1185">Reference proteome</keyword>
<evidence type="ECO:0000256" key="1">
    <source>
        <dbReference type="SAM" id="MobiDB-lite"/>
    </source>
</evidence>
<proteinExistence type="predicted"/>
<organism evidence="2 3">
    <name type="scientific">Actinacidiphila glaucinigra</name>
    <dbReference type="NCBI Taxonomy" id="235986"/>
    <lineage>
        <taxon>Bacteria</taxon>
        <taxon>Bacillati</taxon>
        <taxon>Actinomycetota</taxon>
        <taxon>Actinomycetes</taxon>
        <taxon>Kitasatosporales</taxon>
        <taxon>Streptomycetaceae</taxon>
        <taxon>Actinacidiphila</taxon>
    </lineage>
</organism>
<feature type="compositionally biased region" description="Low complexity" evidence="1">
    <location>
        <begin position="338"/>
        <end position="352"/>
    </location>
</feature>
<sequence>MTACATETTTVRRAGFTIAADGSYAACLAQGPEGDDGWYPERWTLGGPEPYTVPLPGNQPEEQCSEVMPLPDGRVLIRRRVADRFDLALLYPTGPGTGELLVGSLPGGEAEARLLPPIASGEAYALTYDPAREVSAVWLVHDDRDLRPRRLAEVPGRCGGGAWLDRAGRLLALDREAEGTVKTVAVDLERAGAVSPLLQITEESNDRLLLAEPDSGLLIVRSDATGEDRIGWGVLGSRQPMRFAECLRVPDAVLTPFAAQPGQVLMPEACAVALRADGPHGTSLAVWRPGERRASWLSAPEGWLAGAGLWSARGVLRLPYACAHCPCGTVEYEAPAAVSSPSPAGSAAEGAPPAFPDGGRTSPVLPLQKAPLATGS</sequence>
<gene>
    <name evidence="2" type="ORF">SAMN05216252_101247</name>
</gene>
<feature type="region of interest" description="Disordered" evidence="1">
    <location>
        <begin position="338"/>
        <end position="376"/>
    </location>
</feature>
<dbReference type="Proteomes" id="UP000198280">
    <property type="component" value="Unassembled WGS sequence"/>
</dbReference>
<dbReference type="RefSeq" id="WP_089221688.1">
    <property type="nucleotide sequence ID" value="NZ_FZOF01000001.1"/>
</dbReference>
<dbReference type="EMBL" id="FZOF01000001">
    <property type="protein sequence ID" value="SNR82200.1"/>
    <property type="molecule type" value="Genomic_DNA"/>
</dbReference>
<dbReference type="AlphaFoldDB" id="A0A238ZFZ7"/>
<name>A0A238ZFZ7_9ACTN</name>
<evidence type="ECO:0000313" key="2">
    <source>
        <dbReference type="EMBL" id="SNR82200.1"/>
    </source>
</evidence>
<evidence type="ECO:0000313" key="3">
    <source>
        <dbReference type="Proteomes" id="UP000198280"/>
    </source>
</evidence>
<accession>A0A238ZFZ7</accession>
<protein>
    <submittedName>
        <fullName evidence="2">Uncharacterized protein</fullName>
    </submittedName>
</protein>